<comment type="subcellular location">
    <subcellularLocation>
        <location evidence="1">Mitochondrion membrane</location>
        <topology evidence="1">Multi-pass membrane protein</topology>
    </subcellularLocation>
</comment>
<comment type="catalytic activity">
    <reaction evidence="1">
        <text>a ubiquinone + NADH + 5 H(+)(in) = a ubiquinol + NAD(+) + 4 H(+)(out)</text>
        <dbReference type="Rhea" id="RHEA:29091"/>
        <dbReference type="Rhea" id="RHEA-COMP:9565"/>
        <dbReference type="Rhea" id="RHEA-COMP:9566"/>
        <dbReference type="ChEBI" id="CHEBI:15378"/>
        <dbReference type="ChEBI" id="CHEBI:16389"/>
        <dbReference type="ChEBI" id="CHEBI:17976"/>
        <dbReference type="ChEBI" id="CHEBI:57540"/>
        <dbReference type="ChEBI" id="CHEBI:57945"/>
        <dbReference type="EC" id="7.1.1.2"/>
    </reaction>
</comment>
<protein>
    <recommendedName>
        <fullName evidence="1">NADH-ubiquinone oxidoreductase chain 6</fullName>
        <ecNumber evidence="1">7.1.1.2</ecNumber>
    </recommendedName>
</protein>
<organism evidence="2">
    <name type="scientific">Allomyces macrogynus</name>
    <dbReference type="NCBI Taxonomy" id="28583"/>
    <lineage>
        <taxon>Eukaryota</taxon>
        <taxon>Fungi</taxon>
        <taxon>Fungi incertae sedis</taxon>
        <taxon>Blastocladiomycota</taxon>
        <taxon>Blastocladiomycetes</taxon>
        <taxon>Blastocladiales</taxon>
        <taxon>Blastocladiaceae</taxon>
        <taxon>Allomyces</taxon>
    </lineage>
</organism>
<accession>Q37397</accession>
<feature type="transmembrane region" description="Helical" evidence="1">
    <location>
        <begin position="33"/>
        <end position="52"/>
    </location>
</feature>
<dbReference type="EMBL" id="U41288">
    <property type="protein sequence ID" value="AAC49238.1"/>
    <property type="molecule type" value="Genomic_DNA"/>
</dbReference>
<dbReference type="PIR" id="S63655">
    <property type="entry name" value="S63655"/>
</dbReference>
<feature type="transmembrane region" description="Helical" evidence="1">
    <location>
        <begin position="98"/>
        <end position="116"/>
    </location>
</feature>
<comment type="function">
    <text evidence="1">Core subunit of the mitochondrial membrane respiratory chain NADH dehydrogenase (Complex I) which catalyzes electron transfer from NADH through the respiratory chain, using ubiquinone as an electron acceptor. Essential for the catalytic activity and assembly of complex I.</text>
</comment>
<reference evidence="2" key="1">
    <citation type="journal article" date="1995" name="J. Mol. Evol.">
        <title>Molecular phylogeny of Allomyces macrogynus: congruency between nuclear ribosomal RNA- and mitochondrial protein-based trees.</title>
        <authorList>
            <person name="Paquin B."/>
            <person name="Forget L."/>
            <person name="Roewer I."/>
            <person name="Lang B.F."/>
        </authorList>
    </citation>
    <scope>NUCLEOTIDE SEQUENCE</scope>
</reference>
<proteinExistence type="inferred from homology"/>
<evidence type="ECO:0000313" key="2">
    <source>
        <dbReference type="EMBL" id="AAC49238.1"/>
    </source>
</evidence>
<dbReference type="GO" id="GO:0008137">
    <property type="term" value="F:NADH dehydrogenase (ubiquinone) activity"/>
    <property type="evidence" value="ECO:0007669"/>
    <property type="project" value="UniProtKB-UniRule"/>
</dbReference>
<keyword evidence="1" id="KW-0812">Transmembrane</keyword>
<comment type="similarity">
    <text evidence="1">Belongs to the complex I subunit 6 family.</text>
</comment>
<feature type="transmembrane region" description="Helical" evidence="1">
    <location>
        <begin position="179"/>
        <end position="201"/>
    </location>
</feature>
<feature type="transmembrane region" description="Helical" evidence="1">
    <location>
        <begin position="58"/>
        <end position="77"/>
    </location>
</feature>
<keyword evidence="1" id="KW-0679">Respiratory chain</keyword>
<keyword evidence="1" id="KW-0813">Transport</keyword>
<gene>
    <name evidence="2" type="primary">nad6</name>
</gene>
<keyword evidence="1" id="KW-0830">Ubiquinone</keyword>
<keyword evidence="1" id="KW-1278">Translocase</keyword>
<keyword evidence="1" id="KW-0249">Electron transport</keyword>
<dbReference type="InterPro" id="IPR042106">
    <property type="entry name" value="Nuo/plastoQ_OxRdtase_6_NuoJ"/>
</dbReference>
<keyword evidence="1" id="KW-0472">Membrane</keyword>
<dbReference type="PANTHER" id="PTHR33269:SF17">
    <property type="entry name" value="NADH-UBIQUINONE OXIDOREDUCTASE CHAIN 6"/>
    <property type="match status" value="1"/>
</dbReference>
<reference evidence="2" key="2">
    <citation type="journal article" date="1996" name="J. Mol. Biol.">
        <title>The mitochondrial DNA of Allomyces macrogynus: the complete genomic sequence from an ancestral fungus.</title>
        <authorList>
            <person name="Paquin B."/>
            <person name="Lang B.F."/>
        </authorList>
    </citation>
    <scope>NUCLEOTIDE SEQUENCE</scope>
</reference>
<dbReference type="InterPro" id="IPR001457">
    <property type="entry name" value="NADH_UbQ/plastoQ_OxRdtase_su6"/>
</dbReference>
<keyword evidence="1" id="KW-1133">Transmembrane helix</keyword>
<dbReference type="GeneID" id="801848"/>
<feature type="transmembrane region" description="Helical" evidence="1">
    <location>
        <begin position="6"/>
        <end position="26"/>
    </location>
</feature>
<sequence>MTITWGLFYLLSGLGIISGVLTIIMGKNPINSVVYLVFCFVNCAAVFILMGISLLGFIYIIVYVGAIAILFIFVIMMMDLRNLTESNLMSGHKTFFSFYNYPLALIIAITTLLLVMKDNSHAVSVLFDTNISDMRDAHGVLVHDFTTWERIQGIHWYSSIQNSMNSVLHSVGYLLYTDFLSLLLLASLVLLMVMISVIALIKIG</sequence>
<keyword evidence="1" id="KW-0520">NAD</keyword>
<keyword evidence="1 2" id="KW-0496">Mitochondrion</keyword>
<dbReference type="PANTHER" id="PTHR33269">
    <property type="entry name" value="NADH-UBIQUINONE OXIDOREDUCTASE CHAIN 6"/>
    <property type="match status" value="1"/>
</dbReference>
<dbReference type="AlphaFoldDB" id="Q37397"/>
<dbReference type="VEuPathDB" id="FungiDB:AlmafMp18"/>
<dbReference type="Pfam" id="PF00499">
    <property type="entry name" value="Oxidored_q3"/>
    <property type="match status" value="1"/>
</dbReference>
<name>Q37397_ALLMA</name>
<dbReference type="RefSeq" id="NP_043737.1">
    <property type="nucleotide sequence ID" value="NC_001715.1"/>
</dbReference>
<dbReference type="GO" id="GO:0031966">
    <property type="term" value="C:mitochondrial membrane"/>
    <property type="evidence" value="ECO:0007669"/>
    <property type="project" value="UniProtKB-SubCell"/>
</dbReference>
<geneLocation type="mitochondrion" evidence="2"/>
<dbReference type="Gene3D" id="1.20.120.1200">
    <property type="entry name" value="NADH-ubiquinone/plastoquinone oxidoreductase chain 6, subunit NuoJ"/>
    <property type="match status" value="1"/>
</dbReference>
<dbReference type="EC" id="7.1.1.2" evidence="1"/>
<evidence type="ECO:0000256" key="1">
    <source>
        <dbReference type="RuleBase" id="RU004430"/>
    </source>
</evidence>